<reference evidence="1" key="1">
    <citation type="submission" date="2018-02" db="EMBL/GenBank/DDBJ databases">
        <title>Rhizophora mucronata_Transcriptome.</title>
        <authorList>
            <person name="Meera S.P."/>
            <person name="Sreeshan A."/>
            <person name="Augustine A."/>
        </authorList>
    </citation>
    <scope>NUCLEOTIDE SEQUENCE</scope>
    <source>
        <tissue evidence="1">Leaf</tissue>
    </source>
</reference>
<organism evidence="1">
    <name type="scientific">Rhizophora mucronata</name>
    <name type="common">Asiatic mangrove</name>
    <dbReference type="NCBI Taxonomy" id="61149"/>
    <lineage>
        <taxon>Eukaryota</taxon>
        <taxon>Viridiplantae</taxon>
        <taxon>Streptophyta</taxon>
        <taxon>Embryophyta</taxon>
        <taxon>Tracheophyta</taxon>
        <taxon>Spermatophyta</taxon>
        <taxon>Magnoliopsida</taxon>
        <taxon>eudicotyledons</taxon>
        <taxon>Gunneridae</taxon>
        <taxon>Pentapetalae</taxon>
        <taxon>rosids</taxon>
        <taxon>fabids</taxon>
        <taxon>Malpighiales</taxon>
        <taxon>Rhizophoraceae</taxon>
        <taxon>Rhizophora</taxon>
    </lineage>
</organism>
<evidence type="ECO:0000313" key="1">
    <source>
        <dbReference type="EMBL" id="MBX23088.1"/>
    </source>
</evidence>
<name>A0A2P2LYN7_RHIMU</name>
<dbReference type="AlphaFoldDB" id="A0A2P2LYN7"/>
<protein>
    <submittedName>
        <fullName evidence="1">Uncharacterized protein</fullName>
    </submittedName>
</protein>
<proteinExistence type="predicted"/>
<sequence length="74" mass="8513">MMGPINNLVFQFTPSSITFCNVNRETWLFHGIKPLSSPVIPPLFFFSTNPSILLNCTKIQYNSQSTRIIYLFIL</sequence>
<dbReference type="EMBL" id="GGEC01042604">
    <property type="protein sequence ID" value="MBX23088.1"/>
    <property type="molecule type" value="Transcribed_RNA"/>
</dbReference>
<accession>A0A2P2LYN7</accession>